<dbReference type="Pfam" id="PF00126">
    <property type="entry name" value="HTH_1"/>
    <property type="match status" value="1"/>
</dbReference>
<dbReference type="SUPFAM" id="SSF46785">
    <property type="entry name" value="Winged helix' DNA-binding domain"/>
    <property type="match status" value="1"/>
</dbReference>
<accession>A0A1M5U2I3</accession>
<dbReference type="GO" id="GO:0006351">
    <property type="term" value="P:DNA-templated transcription"/>
    <property type="evidence" value="ECO:0007669"/>
    <property type="project" value="TreeGrafter"/>
</dbReference>
<keyword evidence="3" id="KW-0805">Transcription regulation</keyword>
<comment type="similarity">
    <text evidence="2">Belongs to the LysR transcriptional regulatory family.</text>
</comment>
<evidence type="ECO:0000256" key="2">
    <source>
        <dbReference type="ARBA" id="ARBA00009437"/>
    </source>
</evidence>
<dbReference type="InterPro" id="IPR036388">
    <property type="entry name" value="WH-like_DNA-bd_sf"/>
</dbReference>
<dbReference type="InterPro" id="IPR036390">
    <property type="entry name" value="WH_DNA-bd_sf"/>
</dbReference>
<proteinExistence type="inferred from homology"/>
<organism evidence="7 8">
    <name type="scientific">Bradyrhizobium erythrophlei</name>
    <dbReference type="NCBI Taxonomy" id="1437360"/>
    <lineage>
        <taxon>Bacteria</taxon>
        <taxon>Pseudomonadati</taxon>
        <taxon>Pseudomonadota</taxon>
        <taxon>Alphaproteobacteria</taxon>
        <taxon>Hyphomicrobiales</taxon>
        <taxon>Nitrobacteraceae</taxon>
        <taxon>Bradyrhizobium</taxon>
    </lineage>
</organism>
<dbReference type="AlphaFoldDB" id="A0A1M5U2I3"/>
<dbReference type="InterPro" id="IPR058163">
    <property type="entry name" value="LysR-type_TF_proteobact-type"/>
</dbReference>
<dbReference type="Gene3D" id="3.40.190.290">
    <property type="match status" value="2"/>
</dbReference>
<dbReference type="InterPro" id="IPR005119">
    <property type="entry name" value="LysR_subst-bd"/>
</dbReference>
<dbReference type="Proteomes" id="UP000190675">
    <property type="component" value="Chromosome I"/>
</dbReference>
<keyword evidence="5" id="KW-0804">Transcription</keyword>
<dbReference type="InterPro" id="IPR000847">
    <property type="entry name" value="LysR_HTH_N"/>
</dbReference>
<name>A0A1M5U2I3_9BRAD</name>
<protein>
    <submittedName>
        <fullName evidence="7">Transcriptional regulator, LysR family</fullName>
    </submittedName>
</protein>
<evidence type="ECO:0000313" key="8">
    <source>
        <dbReference type="Proteomes" id="UP000190675"/>
    </source>
</evidence>
<evidence type="ECO:0000256" key="3">
    <source>
        <dbReference type="ARBA" id="ARBA00023015"/>
    </source>
</evidence>
<evidence type="ECO:0000256" key="4">
    <source>
        <dbReference type="ARBA" id="ARBA00023125"/>
    </source>
</evidence>
<dbReference type="PANTHER" id="PTHR30537:SF3">
    <property type="entry name" value="TRANSCRIPTIONAL REGULATORY PROTEIN"/>
    <property type="match status" value="1"/>
</dbReference>
<sequence length="296" mass="33037">MAALLQVAQASWYLRCMNWDDLRIVTAVRDEGTYAGASARLRIDETTVGRRLARIERALGWRLFEAVDGVRRPTRQCETVLAHIQAMAGHVAEIGKVGESLPGLSGRFRIASTNAVAEELLAPRANTLLVRNPGLALQFLTSSENVKFSRWAADLAIRLRKPDKGDFTISKLAEVRLYFIEPVAAAGFEPVVCGYPEDLGSIPESQFLKARGLQQRARCVTDNVRVIRGLIQSHQALGILPEHSCADLLADRRLRATLLPRRRDVWLLVQNHLKRDPAARAVIDWARDCFHEFAKG</sequence>
<reference evidence="7 8" key="1">
    <citation type="submission" date="2016-11" db="EMBL/GenBank/DDBJ databases">
        <authorList>
            <person name="Jaros S."/>
            <person name="Januszkiewicz K."/>
            <person name="Wedrychowicz H."/>
        </authorList>
    </citation>
    <scope>NUCLEOTIDE SEQUENCE [LARGE SCALE GENOMIC DNA]</scope>
    <source>
        <strain evidence="7 8">GAS242</strain>
    </source>
</reference>
<gene>
    <name evidence="7" type="ORF">SAMN05444169_8136</name>
</gene>
<comment type="function">
    <text evidence="1">NodD regulates the expression of the nodABCFE genes which encode other nodulation proteins. NodD is also a negative regulator of its own expression. Binds flavonoids as inducers.</text>
</comment>
<dbReference type="SUPFAM" id="SSF53850">
    <property type="entry name" value="Periplasmic binding protein-like II"/>
    <property type="match status" value="1"/>
</dbReference>
<evidence type="ECO:0000313" key="7">
    <source>
        <dbReference type="EMBL" id="SHH57168.1"/>
    </source>
</evidence>
<evidence type="ECO:0000259" key="6">
    <source>
        <dbReference type="PROSITE" id="PS50931"/>
    </source>
</evidence>
<dbReference type="Gene3D" id="1.10.10.10">
    <property type="entry name" value="Winged helix-like DNA-binding domain superfamily/Winged helix DNA-binding domain"/>
    <property type="match status" value="1"/>
</dbReference>
<dbReference type="PROSITE" id="PS50931">
    <property type="entry name" value="HTH_LYSR"/>
    <property type="match status" value="1"/>
</dbReference>
<evidence type="ECO:0000256" key="5">
    <source>
        <dbReference type="ARBA" id="ARBA00023163"/>
    </source>
</evidence>
<feature type="domain" description="HTH lysR-type" evidence="6">
    <location>
        <begin position="17"/>
        <end position="74"/>
    </location>
</feature>
<dbReference type="GO" id="GO:0003700">
    <property type="term" value="F:DNA-binding transcription factor activity"/>
    <property type="evidence" value="ECO:0007669"/>
    <property type="project" value="InterPro"/>
</dbReference>
<evidence type="ECO:0000256" key="1">
    <source>
        <dbReference type="ARBA" id="ARBA00003502"/>
    </source>
</evidence>
<dbReference type="PANTHER" id="PTHR30537">
    <property type="entry name" value="HTH-TYPE TRANSCRIPTIONAL REGULATOR"/>
    <property type="match status" value="1"/>
</dbReference>
<dbReference type="GO" id="GO:0043565">
    <property type="term" value="F:sequence-specific DNA binding"/>
    <property type="evidence" value="ECO:0007669"/>
    <property type="project" value="TreeGrafter"/>
</dbReference>
<dbReference type="EMBL" id="LT670818">
    <property type="protein sequence ID" value="SHH57168.1"/>
    <property type="molecule type" value="Genomic_DNA"/>
</dbReference>
<dbReference type="Pfam" id="PF03466">
    <property type="entry name" value="LysR_substrate"/>
    <property type="match status" value="1"/>
</dbReference>
<keyword evidence="4" id="KW-0238">DNA-binding</keyword>